<dbReference type="Gene3D" id="3.40.1550.10">
    <property type="entry name" value="CheC-like"/>
    <property type="match status" value="1"/>
</dbReference>
<evidence type="ECO:0000313" key="3">
    <source>
        <dbReference type="EMBL" id="GAA4111776.1"/>
    </source>
</evidence>
<feature type="domain" description="Chemotaxis phosphatase CheX-like" evidence="2">
    <location>
        <begin position="44"/>
        <end position="125"/>
    </location>
</feature>
<dbReference type="RefSeq" id="WP_344731910.1">
    <property type="nucleotide sequence ID" value="NZ_BAAAZH010000006.1"/>
</dbReference>
<evidence type="ECO:0000256" key="1">
    <source>
        <dbReference type="ARBA" id="ARBA00022500"/>
    </source>
</evidence>
<evidence type="ECO:0000313" key="4">
    <source>
        <dbReference type="Proteomes" id="UP001501495"/>
    </source>
</evidence>
<keyword evidence="1" id="KW-0145">Chemotaxis</keyword>
<dbReference type="EMBL" id="BAAAZH010000006">
    <property type="protein sequence ID" value="GAA4111776.1"/>
    <property type="molecule type" value="Genomic_DNA"/>
</dbReference>
<keyword evidence="4" id="KW-1185">Reference proteome</keyword>
<accession>A0ABP7XCS6</accession>
<organism evidence="3 4">
    <name type="scientific">Nocardioides fonticola</name>
    <dbReference type="NCBI Taxonomy" id="450363"/>
    <lineage>
        <taxon>Bacteria</taxon>
        <taxon>Bacillati</taxon>
        <taxon>Actinomycetota</taxon>
        <taxon>Actinomycetes</taxon>
        <taxon>Propionibacteriales</taxon>
        <taxon>Nocardioidaceae</taxon>
        <taxon>Nocardioides</taxon>
    </lineage>
</organism>
<proteinExistence type="predicted"/>
<gene>
    <name evidence="3" type="ORF">GCM10022215_07730</name>
</gene>
<comment type="caution">
    <text evidence="3">The sequence shown here is derived from an EMBL/GenBank/DDBJ whole genome shotgun (WGS) entry which is preliminary data.</text>
</comment>
<name>A0ABP7XCS6_9ACTN</name>
<protein>
    <recommendedName>
        <fullName evidence="2">Chemotaxis phosphatase CheX-like domain-containing protein</fullName>
    </recommendedName>
</protein>
<evidence type="ECO:0000259" key="2">
    <source>
        <dbReference type="Pfam" id="PF13690"/>
    </source>
</evidence>
<dbReference type="Pfam" id="PF13690">
    <property type="entry name" value="CheX"/>
    <property type="match status" value="1"/>
</dbReference>
<dbReference type="Proteomes" id="UP001501495">
    <property type="component" value="Unassembled WGS sequence"/>
</dbReference>
<dbReference type="InterPro" id="IPR028976">
    <property type="entry name" value="CheC-like_sf"/>
</dbReference>
<reference evidence="4" key="1">
    <citation type="journal article" date="2019" name="Int. J. Syst. Evol. Microbiol.">
        <title>The Global Catalogue of Microorganisms (GCM) 10K type strain sequencing project: providing services to taxonomists for standard genome sequencing and annotation.</title>
        <authorList>
            <consortium name="The Broad Institute Genomics Platform"/>
            <consortium name="The Broad Institute Genome Sequencing Center for Infectious Disease"/>
            <person name="Wu L."/>
            <person name="Ma J."/>
        </authorList>
    </citation>
    <scope>NUCLEOTIDE SEQUENCE [LARGE SCALE GENOMIC DNA]</scope>
    <source>
        <strain evidence="4">JCM 16703</strain>
    </source>
</reference>
<dbReference type="InterPro" id="IPR028051">
    <property type="entry name" value="CheX-like_dom"/>
</dbReference>
<dbReference type="SUPFAM" id="SSF103039">
    <property type="entry name" value="CheC-like"/>
    <property type="match status" value="1"/>
</dbReference>
<sequence>MITVDQPAVQDVYSVVEEVWNTFLGDGVPILPGARDLPDDAWYSAITVTGEWEALILIAMPLALAGRITTTMLGLPEDDECSTEDLTDALGELVNIVGGNIKSLMPGPSTLSLPLVAQGAVTTTSDLVEVCEVGVVWHDEPVLITISVPKLAGGAS</sequence>